<dbReference type="RefSeq" id="WP_150031154.1">
    <property type="nucleotide sequence ID" value="NZ_VWSH01000001.1"/>
</dbReference>
<comment type="caution">
    <text evidence="3">The sequence shown here is derived from an EMBL/GenBank/DDBJ whole genome shotgun (WGS) entry which is preliminary data.</text>
</comment>
<feature type="signal peptide" evidence="1">
    <location>
        <begin position="1"/>
        <end position="19"/>
    </location>
</feature>
<reference evidence="3 4" key="1">
    <citation type="submission" date="2019-09" db="EMBL/GenBank/DDBJ databases">
        <title>Genome sequence and assembly of Taibaiella sp.</title>
        <authorList>
            <person name="Chhetri G."/>
        </authorList>
    </citation>
    <scope>NUCLEOTIDE SEQUENCE [LARGE SCALE GENOMIC DNA]</scope>
    <source>
        <strain evidence="3 4">KVB11</strain>
    </source>
</reference>
<dbReference type="NCBIfam" id="TIGR04183">
    <property type="entry name" value="Por_Secre_tail"/>
    <property type="match status" value="1"/>
</dbReference>
<dbReference type="InterPro" id="IPR026444">
    <property type="entry name" value="Secre_tail"/>
</dbReference>
<proteinExistence type="predicted"/>
<evidence type="ECO:0000313" key="4">
    <source>
        <dbReference type="Proteomes" id="UP000323632"/>
    </source>
</evidence>
<sequence length="644" mass="68353">MKKTLLLGGLLLSAWFSQAQQRLALYEEFTGENCPPCASTNPGLWTLISTPGNETKVLMLKYQSPIPSAGPIYNANPIFTDNRIDYYSISSAPSGSMNGGTPAHPGNLTQANINTASNGTAAFTISVGNPMYQNGGQTFTATITVTATAATNIANLKLRSALAESLHYATAPGTNGENDFENVIRQMYDNNGPNPDGQTIDAMWTAGQTRMYTIKGSVPSYVGVNPSTPPVNFLAAWVQRDDTKEVLQAARTPGNITITKPPLDIALTAISGVSGLKCQVPATITPKVTVKNTGTTPLTSATFYQNGGTGVMKTFPTIAAGASAEVQLDAIQIPNAGIQAVVDSVGFPNGVTNTDLNYYDNTVRGAAYILNSTAAPLPISYDFEAANAEWVPWPGTAANGFPILRQKAATQSNPNFGYGNSAYVGVFLTPYLSQADNGYLIFPKAELPAGPKAIDFYIAYALRGTIGDKLELLYTTDCGTNWTSVWTKSNGDLASAPATATNMYFIPSNDAGWKKWSVDITNVPTGANFAFKATSGDGSYIFIDNIKMRTGTTGINELIADGSFKVFPNPVSDLLNVSIDLKKASSVTYTVFSVLGQQVNAPVTKSMNTGTNTVTINTNNLAAGMYYLNITTEAGSIQQKFTKQ</sequence>
<feature type="chain" id="PRO_5024452652" evidence="1">
    <location>
        <begin position="20"/>
        <end position="644"/>
    </location>
</feature>
<organism evidence="3 4">
    <name type="scientific">Taibaiella lutea</name>
    <dbReference type="NCBI Taxonomy" id="2608001"/>
    <lineage>
        <taxon>Bacteria</taxon>
        <taxon>Pseudomonadati</taxon>
        <taxon>Bacteroidota</taxon>
        <taxon>Chitinophagia</taxon>
        <taxon>Chitinophagales</taxon>
        <taxon>Chitinophagaceae</taxon>
        <taxon>Taibaiella</taxon>
    </lineage>
</organism>
<name>A0A5M6CND8_9BACT</name>
<dbReference type="AlphaFoldDB" id="A0A5M6CND8"/>
<feature type="domain" description="Secretion system C-terminal sorting" evidence="2">
    <location>
        <begin position="566"/>
        <end position="641"/>
    </location>
</feature>
<dbReference type="Pfam" id="PF18962">
    <property type="entry name" value="Por_Secre_tail"/>
    <property type="match status" value="1"/>
</dbReference>
<keyword evidence="1" id="KW-0732">Signal</keyword>
<dbReference type="Proteomes" id="UP000323632">
    <property type="component" value="Unassembled WGS sequence"/>
</dbReference>
<evidence type="ECO:0000313" key="3">
    <source>
        <dbReference type="EMBL" id="KAA5536577.1"/>
    </source>
</evidence>
<gene>
    <name evidence="3" type="ORF">F0919_02595</name>
</gene>
<keyword evidence="4" id="KW-1185">Reference proteome</keyword>
<evidence type="ECO:0000256" key="1">
    <source>
        <dbReference type="SAM" id="SignalP"/>
    </source>
</evidence>
<dbReference type="EMBL" id="VWSH01000001">
    <property type="protein sequence ID" value="KAA5536577.1"/>
    <property type="molecule type" value="Genomic_DNA"/>
</dbReference>
<evidence type="ECO:0000259" key="2">
    <source>
        <dbReference type="Pfam" id="PF18962"/>
    </source>
</evidence>
<accession>A0A5M6CND8</accession>
<protein>
    <submittedName>
        <fullName evidence="3">T9SS type A sorting domain-containing protein</fullName>
    </submittedName>
</protein>
<dbReference type="InterPro" id="IPR013783">
    <property type="entry name" value="Ig-like_fold"/>
</dbReference>
<dbReference type="Gene3D" id="2.60.120.200">
    <property type="match status" value="1"/>
</dbReference>
<dbReference type="Gene3D" id="2.60.40.10">
    <property type="entry name" value="Immunoglobulins"/>
    <property type="match status" value="1"/>
</dbReference>
<dbReference type="NCBIfam" id="NF038128">
    <property type="entry name" value="choice_anch_J"/>
    <property type="match status" value="1"/>
</dbReference>